<organism evidence="10 11">
    <name type="scientific">Microbacterium lacticum</name>
    <dbReference type="NCBI Taxonomy" id="33885"/>
    <lineage>
        <taxon>Bacteria</taxon>
        <taxon>Bacillati</taxon>
        <taxon>Actinomycetota</taxon>
        <taxon>Actinomycetes</taxon>
        <taxon>Micrococcales</taxon>
        <taxon>Microbacteriaceae</taxon>
        <taxon>Microbacterium</taxon>
    </lineage>
</organism>
<dbReference type="GO" id="GO:0008654">
    <property type="term" value="P:phospholipid biosynthetic process"/>
    <property type="evidence" value="ECO:0007669"/>
    <property type="project" value="UniProtKB-KW"/>
</dbReference>
<evidence type="ECO:0000256" key="4">
    <source>
        <dbReference type="ARBA" id="ARBA00022741"/>
    </source>
</evidence>
<dbReference type="Gene3D" id="2.60.200.40">
    <property type="match status" value="1"/>
</dbReference>
<evidence type="ECO:0000256" key="5">
    <source>
        <dbReference type="ARBA" id="ARBA00022777"/>
    </source>
</evidence>
<proteinExistence type="inferred from homology"/>
<reference evidence="10 11" key="1">
    <citation type="submission" date="2019-06" db="EMBL/GenBank/DDBJ databases">
        <title>Sequencing the genomes of 1000 actinobacteria strains.</title>
        <authorList>
            <person name="Klenk H.-P."/>
        </authorList>
    </citation>
    <scope>NUCLEOTIDE SEQUENCE [LARGE SCALE GENOMIC DNA]</scope>
    <source>
        <strain evidence="10 11">DSM 20427</strain>
    </source>
</reference>
<gene>
    <name evidence="10" type="ORF">FHX68_1967</name>
</gene>
<evidence type="ECO:0000259" key="9">
    <source>
        <dbReference type="PROSITE" id="PS50146"/>
    </source>
</evidence>
<dbReference type="Gene3D" id="3.40.50.10330">
    <property type="entry name" value="Probable inorganic polyphosphate/atp-NAD kinase, domain 1"/>
    <property type="match status" value="1"/>
</dbReference>
<evidence type="ECO:0000256" key="3">
    <source>
        <dbReference type="ARBA" id="ARBA00022679"/>
    </source>
</evidence>
<keyword evidence="7" id="KW-0443">Lipid metabolism</keyword>
<accession>A0A4Y3USY9</accession>
<dbReference type="InterPro" id="IPR050187">
    <property type="entry name" value="Lipid_Phosphate_FormReg"/>
</dbReference>
<dbReference type="AlphaFoldDB" id="A0A4Y3USY9"/>
<dbReference type="Pfam" id="PF19279">
    <property type="entry name" value="YegS_C"/>
    <property type="match status" value="1"/>
</dbReference>
<evidence type="ECO:0000256" key="6">
    <source>
        <dbReference type="ARBA" id="ARBA00022840"/>
    </source>
</evidence>
<dbReference type="RefSeq" id="WP_141381647.1">
    <property type="nucleotide sequence ID" value="NZ_BJNA01000130.1"/>
</dbReference>
<dbReference type="Proteomes" id="UP000319804">
    <property type="component" value="Unassembled WGS sequence"/>
</dbReference>
<dbReference type="SMART" id="SM00046">
    <property type="entry name" value="DAGKc"/>
    <property type="match status" value="1"/>
</dbReference>
<dbReference type="OrthoDB" id="3171056at2"/>
<keyword evidence="7" id="KW-0444">Lipid biosynthesis</keyword>
<sequence length="322" mass="34577">MHTRRAAVVYNPVKVPLDRARRAVQEQERVHGWGESRWYETSSDDSGRRAAEEALAGDPTVVIVAGGDGTVRTVAEAVYETGTPLALLPAGTGNLLARNLGLPLNDVEGSVAAAFTGETRGVDVAVAELEDEDGTRRTRTFLVMAGIGLDAEMAENTNALAKKRLGWMAYVAPIARSVIANQLFHLDYRVDGGRTRSAHAHTVIVGNCGTLTGNMLLIPTAKVDDGLLDVVMLRPKGRFGWAGIGTRLTLQGVAHRSRLGRRMIRLAPDLQALAYAQGRRFEAHFETPHGIELDGDSFGLVVRARITVRPGALQICIGDGGD</sequence>
<evidence type="ECO:0000313" key="11">
    <source>
        <dbReference type="Proteomes" id="UP000319804"/>
    </source>
</evidence>
<keyword evidence="6" id="KW-0067">ATP-binding</keyword>
<keyword evidence="7" id="KW-0594">Phospholipid biosynthesis</keyword>
<dbReference type="InterPro" id="IPR001206">
    <property type="entry name" value="Diacylglycerol_kinase_cat_dom"/>
</dbReference>
<comment type="caution">
    <text evidence="10">The sequence shown here is derived from an EMBL/GenBank/DDBJ whole genome shotgun (WGS) entry which is preliminary data.</text>
</comment>
<keyword evidence="3" id="KW-0808">Transferase</keyword>
<dbReference type="InterPro" id="IPR045540">
    <property type="entry name" value="YegS/DAGK_C"/>
</dbReference>
<dbReference type="PANTHER" id="PTHR12358:SF106">
    <property type="entry name" value="LIPID KINASE YEGS"/>
    <property type="match status" value="1"/>
</dbReference>
<protein>
    <submittedName>
        <fullName evidence="10">Diacylglycerol kinase family enzyme</fullName>
    </submittedName>
</protein>
<dbReference type="Pfam" id="PF00781">
    <property type="entry name" value="DAGK_cat"/>
    <property type="match status" value="1"/>
</dbReference>
<evidence type="ECO:0000256" key="7">
    <source>
        <dbReference type="ARBA" id="ARBA00023209"/>
    </source>
</evidence>
<name>A0A4Y3USY9_9MICO</name>
<keyword evidence="4" id="KW-0547">Nucleotide-binding</keyword>
<dbReference type="GO" id="GO:0005524">
    <property type="term" value="F:ATP binding"/>
    <property type="evidence" value="ECO:0007669"/>
    <property type="project" value="UniProtKB-KW"/>
</dbReference>
<comment type="cofactor">
    <cofactor evidence="1">
        <name>Mg(2+)</name>
        <dbReference type="ChEBI" id="CHEBI:18420"/>
    </cofactor>
</comment>
<keyword evidence="8" id="KW-1208">Phospholipid metabolism</keyword>
<dbReference type="PROSITE" id="PS50146">
    <property type="entry name" value="DAGK"/>
    <property type="match status" value="1"/>
</dbReference>
<evidence type="ECO:0000256" key="2">
    <source>
        <dbReference type="ARBA" id="ARBA00005983"/>
    </source>
</evidence>
<keyword evidence="5 10" id="KW-0418">Kinase</keyword>
<dbReference type="EMBL" id="VFPS01000003">
    <property type="protein sequence ID" value="TQM97958.1"/>
    <property type="molecule type" value="Genomic_DNA"/>
</dbReference>
<comment type="similarity">
    <text evidence="2">Belongs to the diacylglycerol/lipid kinase family.</text>
</comment>
<dbReference type="GO" id="GO:0005886">
    <property type="term" value="C:plasma membrane"/>
    <property type="evidence" value="ECO:0007669"/>
    <property type="project" value="TreeGrafter"/>
</dbReference>
<evidence type="ECO:0000256" key="1">
    <source>
        <dbReference type="ARBA" id="ARBA00001946"/>
    </source>
</evidence>
<feature type="domain" description="DAGKc" evidence="9">
    <location>
        <begin position="1"/>
        <end position="131"/>
    </location>
</feature>
<dbReference type="GO" id="GO:0016301">
    <property type="term" value="F:kinase activity"/>
    <property type="evidence" value="ECO:0007669"/>
    <property type="project" value="UniProtKB-KW"/>
</dbReference>
<dbReference type="InterPro" id="IPR016064">
    <property type="entry name" value="NAD/diacylglycerol_kinase_sf"/>
</dbReference>
<keyword evidence="11" id="KW-1185">Reference proteome</keyword>
<evidence type="ECO:0000313" key="10">
    <source>
        <dbReference type="EMBL" id="TQM97958.1"/>
    </source>
</evidence>
<dbReference type="PANTHER" id="PTHR12358">
    <property type="entry name" value="SPHINGOSINE KINASE"/>
    <property type="match status" value="1"/>
</dbReference>
<evidence type="ECO:0000256" key="8">
    <source>
        <dbReference type="ARBA" id="ARBA00023264"/>
    </source>
</evidence>
<dbReference type="InterPro" id="IPR017438">
    <property type="entry name" value="ATP-NAD_kinase_N"/>
</dbReference>
<dbReference type="SUPFAM" id="SSF111331">
    <property type="entry name" value="NAD kinase/diacylglycerol kinase-like"/>
    <property type="match status" value="1"/>
</dbReference>